<dbReference type="InterPro" id="IPR002145">
    <property type="entry name" value="CopG"/>
</dbReference>
<evidence type="ECO:0000259" key="1">
    <source>
        <dbReference type="Pfam" id="PF01402"/>
    </source>
</evidence>
<name>A0A951UPP4_9CYAN</name>
<protein>
    <submittedName>
        <fullName evidence="2">Ribbon-helix-helix domain-containing protein</fullName>
    </submittedName>
</protein>
<dbReference type="Proteomes" id="UP000757435">
    <property type="component" value="Unassembled WGS sequence"/>
</dbReference>
<dbReference type="AlphaFoldDB" id="A0A951UPP4"/>
<dbReference type="GO" id="GO:0006355">
    <property type="term" value="P:regulation of DNA-templated transcription"/>
    <property type="evidence" value="ECO:0007669"/>
    <property type="project" value="InterPro"/>
</dbReference>
<evidence type="ECO:0000313" key="2">
    <source>
        <dbReference type="EMBL" id="MBW4662181.1"/>
    </source>
</evidence>
<accession>A0A951UPP4</accession>
<sequence>MAKKGLKSTRGRPEMYSEVKTSVCLALTRTAIAKLDELAKSMQLSRSEFIEQAARGLINFNLRNK</sequence>
<reference evidence="2" key="1">
    <citation type="submission" date="2021-05" db="EMBL/GenBank/DDBJ databases">
        <authorList>
            <person name="Pietrasiak N."/>
            <person name="Ward R."/>
            <person name="Stajich J.E."/>
            <person name="Kurbessoian T."/>
        </authorList>
    </citation>
    <scope>NUCLEOTIDE SEQUENCE</scope>
    <source>
        <strain evidence="2">UHER 2000/2452</strain>
    </source>
</reference>
<proteinExistence type="predicted"/>
<reference evidence="2" key="2">
    <citation type="journal article" date="2022" name="Microbiol. Resour. Announc.">
        <title>Metagenome Sequencing to Explore Phylogenomics of Terrestrial Cyanobacteria.</title>
        <authorList>
            <person name="Ward R.D."/>
            <person name="Stajich J.E."/>
            <person name="Johansen J.R."/>
            <person name="Huntemann M."/>
            <person name="Clum A."/>
            <person name="Foster B."/>
            <person name="Foster B."/>
            <person name="Roux S."/>
            <person name="Palaniappan K."/>
            <person name="Varghese N."/>
            <person name="Mukherjee S."/>
            <person name="Reddy T.B.K."/>
            <person name="Daum C."/>
            <person name="Copeland A."/>
            <person name="Chen I.A."/>
            <person name="Ivanova N.N."/>
            <person name="Kyrpides N.C."/>
            <person name="Shapiro N."/>
            <person name="Eloe-Fadrosh E.A."/>
            <person name="Pietrasiak N."/>
        </authorList>
    </citation>
    <scope>NUCLEOTIDE SEQUENCE</scope>
    <source>
        <strain evidence="2">UHER 2000/2452</strain>
    </source>
</reference>
<gene>
    <name evidence="2" type="ORF">KME15_26305</name>
</gene>
<feature type="domain" description="Ribbon-helix-helix protein CopG" evidence="1">
    <location>
        <begin position="27"/>
        <end position="55"/>
    </location>
</feature>
<dbReference type="Pfam" id="PF01402">
    <property type="entry name" value="RHH_1"/>
    <property type="match status" value="1"/>
</dbReference>
<evidence type="ECO:0000313" key="3">
    <source>
        <dbReference type="Proteomes" id="UP000757435"/>
    </source>
</evidence>
<comment type="caution">
    <text evidence="2">The sequence shown here is derived from an EMBL/GenBank/DDBJ whole genome shotgun (WGS) entry which is preliminary data.</text>
</comment>
<organism evidence="2 3">
    <name type="scientific">Drouetiella hepatica Uher 2000/2452</name>
    <dbReference type="NCBI Taxonomy" id="904376"/>
    <lineage>
        <taxon>Bacteria</taxon>
        <taxon>Bacillati</taxon>
        <taxon>Cyanobacteriota</taxon>
        <taxon>Cyanophyceae</taxon>
        <taxon>Oculatellales</taxon>
        <taxon>Oculatellaceae</taxon>
        <taxon>Drouetiella</taxon>
    </lineage>
</organism>
<dbReference type="EMBL" id="JAHHHD010000061">
    <property type="protein sequence ID" value="MBW4662181.1"/>
    <property type="molecule type" value="Genomic_DNA"/>
</dbReference>